<evidence type="ECO:0000313" key="2">
    <source>
        <dbReference type="Proteomes" id="UP000440694"/>
    </source>
</evidence>
<dbReference type="InterPro" id="IPR045584">
    <property type="entry name" value="Pilin-like"/>
</dbReference>
<reference evidence="1 2" key="1">
    <citation type="submission" date="2019-11" db="EMBL/GenBank/DDBJ databases">
        <title>Identification of a novel strain.</title>
        <authorList>
            <person name="Xu Q."/>
            <person name="Wang G."/>
        </authorList>
    </citation>
    <scope>NUCLEOTIDE SEQUENCE [LARGE SCALE GENOMIC DNA]</scope>
    <source>
        <strain evidence="2">xq</strain>
    </source>
</reference>
<accession>A0A6I3KIA3</accession>
<dbReference type="Gene3D" id="3.30.1300.30">
    <property type="entry name" value="GSPII I/J protein-like"/>
    <property type="match status" value="1"/>
</dbReference>
<dbReference type="AlphaFoldDB" id="A0A6I3KIA3"/>
<proteinExistence type="predicted"/>
<protein>
    <recommendedName>
        <fullName evidence="3">Trimeric autotransporter adhesin YadA-like C-terminal membrane anchor domain-containing protein</fullName>
    </recommendedName>
</protein>
<comment type="caution">
    <text evidence="1">The sequence shown here is derived from an EMBL/GenBank/DDBJ whole genome shotgun (WGS) entry which is preliminary data.</text>
</comment>
<dbReference type="SUPFAM" id="SSF54523">
    <property type="entry name" value="Pili subunits"/>
    <property type="match status" value="1"/>
</dbReference>
<keyword evidence="2" id="KW-1185">Reference proteome</keyword>
<sequence length="330" mass="33692">MFPGSAVMLRNKFEILTRFATRFACPVLLIAGSLVLATSAQAQIIYEGGGNGSLSDVCGGSTGTLLIATNDGCGNGTTFNALPTAVIIGSAATGAAFQMSNGAATFNGASTTFQNIVTMNGGITVTGGTINMGGNVVQNVADPRAGAVGETDAANRRYVDQQNATQQTQIDSNTTRITNAENVNSTQQTQIGNIQTVNTNQQVQIDQNTTTNNTQAIEIAALQGAVGNLNSTADRLQTQIDQLDRRDDDLAEGIAISLALDQPFFHAGQTFAINLGWGGYDGQNAVGLTAAGIVDRGGLGPTSTTTLHGGIGAGTGQGQVAGKAGLSFGW</sequence>
<dbReference type="Proteomes" id="UP000440694">
    <property type="component" value="Unassembled WGS sequence"/>
</dbReference>
<dbReference type="EMBL" id="WMBQ01000001">
    <property type="protein sequence ID" value="MTD93447.1"/>
    <property type="molecule type" value="Genomic_DNA"/>
</dbReference>
<evidence type="ECO:0008006" key="3">
    <source>
        <dbReference type="Google" id="ProtNLM"/>
    </source>
</evidence>
<organism evidence="1 2">
    <name type="scientific">Hyphomicrobium album</name>
    <dbReference type="NCBI Taxonomy" id="2665159"/>
    <lineage>
        <taxon>Bacteria</taxon>
        <taxon>Pseudomonadati</taxon>
        <taxon>Pseudomonadota</taxon>
        <taxon>Alphaproteobacteria</taxon>
        <taxon>Hyphomicrobiales</taxon>
        <taxon>Hyphomicrobiaceae</taxon>
        <taxon>Hyphomicrobium</taxon>
    </lineage>
</organism>
<name>A0A6I3KIA3_9HYPH</name>
<evidence type="ECO:0000313" key="1">
    <source>
        <dbReference type="EMBL" id="MTD93447.1"/>
    </source>
</evidence>
<gene>
    <name evidence="1" type="ORF">GIW81_03740</name>
</gene>